<dbReference type="AlphaFoldDB" id="A0A3B0YPI2"/>
<dbReference type="PANTHER" id="PTHR33406:SF13">
    <property type="entry name" value="MEMBRANE PROTEIN YDFJ"/>
    <property type="match status" value="1"/>
</dbReference>
<comment type="subcellular location">
    <subcellularLocation>
        <location evidence="1">Cell membrane</location>
        <topology evidence="1">Multi-pass membrane protein</topology>
    </subcellularLocation>
</comment>
<feature type="transmembrane region" description="Helical" evidence="6">
    <location>
        <begin position="396"/>
        <end position="415"/>
    </location>
</feature>
<keyword evidence="5 6" id="KW-0472">Membrane</keyword>
<feature type="transmembrane region" description="Helical" evidence="6">
    <location>
        <begin position="702"/>
        <end position="723"/>
    </location>
</feature>
<feature type="transmembrane region" description="Helical" evidence="6">
    <location>
        <begin position="623"/>
        <end position="640"/>
    </location>
</feature>
<feature type="transmembrane region" description="Helical" evidence="6">
    <location>
        <begin position="283"/>
        <end position="307"/>
    </location>
</feature>
<feature type="transmembrane region" description="Helical" evidence="6">
    <location>
        <begin position="230"/>
        <end position="249"/>
    </location>
</feature>
<feature type="transmembrane region" description="Helical" evidence="6">
    <location>
        <begin position="343"/>
        <end position="367"/>
    </location>
</feature>
<evidence type="ECO:0000256" key="3">
    <source>
        <dbReference type="ARBA" id="ARBA00022692"/>
    </source>
</evidence>
<evidence type="ECO:0000256" key="6">
    <source>
        <dbReference type="SAM" id="Phobius"/>
    </source>
</evidence>
<dbReference type="Pfam" id="PF03176">
    <property type="entry name" value="MMPL"/>
    <property type="match status" value="1"/>
</dbReference>
<sequence>MVTALLSLRGTPISYDLTQFMPTGVTEQQQLAVELLREGPSTRLIILALEGGTVTQLANTSRRMAGRLADSDLFLQVVNGDTARLDDDMGLLFRYRYLLDPRPLETLFSVNALHTALLSRLDELNRALPLSNRRYLASDPTGTFNVLLKSWMPAHQPVLEQGVWFSPDRKRALLVVVTAGSGFDPLIQQQAITAIHSIFRSTQSVANNKLLLSGAPVFTAAARDSIRTQLTRLTTIAGVLVSLFLLFAYRSPLLMLLGAFPLLTAMLAGATAVAALFGGLHGITLVFGITLLGVAIDYPIHLFSHLTGIPDGRKAIKDIWPTLRLGVITTCIGYLAFARPDFIGLAQLGVFTTAGLLAAAAVTRWLLPGLIPTSPRRQAGAVISAAAVKMLGLPPAFARMIIILTLLAIPVLLLLSPPQWETDLQALSPLSSEQRQLANELSEQLGGPQMGQLIVVRGKRPQQVLRSSEQLADQLKHAITRGLINDFDMAARYLPSTAIQEQRQAALPDDTSLRQQLRQAMQGLPFKDNAFTPFLEAVSASRSLPAMELDSALTTPVGARIRPLLYQNDQGWFGLVTLSGMASADDFEQWWQQQKLTCCDYLNLKRVSVELLTDFRDSTLDRLLLGILAILLVVSIGLRSPLAALKTLLPVLLAVGLSITLLGAMGERLSLFHLVSLLLTAGIGIDYSLFFQRRGLGRDRRLATLHALTICAVSTVTVFAILASSQIPVLRAIGLTVTLGILASFALALAASRLSIPKDA</sequence>
<dbReference type="SUPFAM" id="SSF82866">
    <property type="entry name" value="Multidrug efflux transporter AcrB transmembrane domain"/>
    <property type="match status" value="2"/>
</dbReference>
<evidence type="ECO:0000256" key="5">
    <source>
        <dbReference type="ARBA" id="ARBA00023136"/>
    </source>
</evidence>
<dbReference type="PANTHER" id="PTHR33406">
    <property type="entry name" value="MEMBRANE PROTEIN MJ1562-RELATED"/>
    <property type="match status" value="1"/>
</dbReference>
<accession>A0A3B0YPI2</accession>
<keyword evidence="2" id="KW-1003">Cell membrane</keyword>
<feature type="transmembrane region" description="Helical" evidence="6">
    <location>
        <begin position="671"/>
        <end position="690"/>
    </location>
</feature>
<feature type="transmembrane region" description="Helical" evidence="6">
    <location>
        <begin position="256"/>
        <end position="277"/>
    </location>
</feature>
<feature type="domain" description="Membrane transport protein MMPL" evidence="7">
    <location>
        <begin position="163"/>
        <end position="373"/>
    </location>
</feature>
<evidence type="ECO:0000256" key="4">
    <source>
        <dbReference type="ARBA" id="ARBA00022989"/>
    </source>
</evidence>
<evidence type="ECO:0000313" key="8">
    <source>
        <dbReference type="EMBL" id="VAW77162.1"/>
    </source>
</evidence>
<dbReference type="Gene3D" id="1.20.1640.10">
    <property type="entry name" value="Multidrug efflux transporter AcrB transmembrane domain"/>
    <property type="match status" value="2"/>
</dbReference>
<proteinExistence type="predicted"/>
<name>A0A3B0YPI2_9ZZZZ</name>
<reference evidence="8" key="1">
    <citation type="submission" date="2018-06" db="EMBL/GenBank/DDBJ databases">
        <authorList>
            <person name="Zhirakovskaya E."/>
        </authorList>
    </citation>
    <scope>NUCLEOTIDE SEQUENCE</scope>
</reference>
<evidence type="ECO:0000256" key="2">
    <source>
        <dbReference type="ARBA" id="ARBA00022475"/>
    </source>
</evidence>
<organism evidence="8">
    <name type="scientific">hydrothermal vent metagenome</name>
    <dbReference type="NCBI Taxonomy" id="652676"/>
    <lineage>
        <taxon>unclassified sequences</taxon>
        <taxon>metagenomes</taxon>
        <taxon>ecological metagenomes</taxon>
    </lineage>
</organism>
<evidence type="ECO:0000259" key="7">
    <source>
        <dbReference type="Pfam" id="PF03176"/>
    </source>
</evidence>
<dbReference type="InterPro" id="IPR050545">
    <property type="entry name" value="Mycobact_MmpL"/>
</dbReference>
<feature type="transmembrane region" description="Helical" evidence="6">
    <location>
        <begin position="729"/>
        <end position="751"/>
    </location>
</feature>
<dbReference type="InterPro" id="IPR004869">
    <property type="entry name" value="MMPL_dom"/>
</dbReference>
<feature type="transmembrane region" description="Helical" evidence="6">
    <location>
        <begin position="319"/>
        <end position="337"/>
    </location>
</feature>
<keyword evidence="4 6" id="KW-1133">Transmembrane helix</keyword>
<gene>
    <name evidence="8" type="ORF">MNBD_GAMMA13-807</name>
</gene>
<protein>
    <submittedName>
        <fullName evidence="8">FIG021862: membrane protein, exporter</fullName>
    </submittedName>
</protein>
<dbReference type="EMBL" id="UOFK01000111">
    <property type="protein sequence ID" value="VAW77162.1"/>
    <property type="molecule type" value="Genomic_DNA"/>
</dbReference>
<evidence type="ECO:0000256" key="1">
    <source>
        <dbReference type="ARBA" id="ARBA00004651"/>
    </source>
</evidence>
<keyword evidence="3 6" id="KW-0812">Transmembrane</keyword>
<dbReference type="GO" id="GO:0005886">
    <property type="term" value="C:plasma membrane"/>
    <property type="evidence" value="ECO:0007669"/>
    <property type="project" value="UniProtKB-SubCell"/>
</dbReference>